<dbReference type="OrthoDB" id="4570487at2"/>
<dbReference type="PANTHER" id="PTHR33630">
    <property type="entry name" value="CUTINASE RV1984C-RELATED-RELATED"/>
    <property type="match status" value="1"/>
</dbReference>
<geneLocation type="plasmid" evidence="6 7">
    <name>pCmus45274</name>
</geneLocation>
<feature type="chain" id="PRO_5002554924" evidence="5">
    <location>
        <begin position="23"/>
        <end position="557"/>
    </location>
</feature>
<keyword evidence="3" id="KW-0378">Hydrolase</keyword>
<dbReference type="InterPro" id="IPR000675">
    <property type="entry name" value="Cutinase/axe"/>
</dbReference>
<organism evidence="6 7">
    <name type="scientific">Corynebacterium mustelae</name>
    <dbReference type="NCBI Taxonomy" id="571915"/>
    <lineage>
        <taxon>Bacteria</taxon>
        <taxon>Bacillati</taxon>
        <taxon>Actinomycetota</taxon>
        <taxon>Actinomycetes</taxon>
        <taxon>Mycobacteriales</taxon>
        <taxon>Corynebacteriaceae</taxon>
        <taxon>Corynebacterium</taxon>
    </lineage>
</organism>
<keyword evidence="2" id="KW-0719">Serine esterase</keyword>
<accession>A0A0G3H1W4</accession>
<comment type="similarity">
    <text evidence="1">Belongs to the cutinase family.</text>
</comment>
<gene>
    <name evidence="6" type="ORF">CMUST_15575</name>
</gene>
<protein>
    <submittedName>
        <fullName evidence="6">Cutinase</fullName>
    </submittedName>
</protein>
<keyword evidence="6" id="KW-0614">Plasmid</keyword>
<reference evidence="7" key="2">
    <citation type="submission" date="2015-05" db="EMBL/GenBank/DDBJ databases">
        <title>Complete genome sequence of Corynebacterium mustelae DSM 45274, isolated from various tissues of a male ferret with lethal sepsis.</title>
        <authorList>
            <person name="Ruckert C."/>
            <person name="Albersmeier A."/>
            <person name="Winkler A."/>
            <person name="Tauch A."/>
        </authorList>
    </citation>
    <scope>NUCLEOTIDE SEQUENCE [LARGE SCALE GENOMIC DNA]</scope>
    <source>
        <strain evidence="7">DSM 45274</strain>
        <plasmid evidence="7">Plasmid pCmus45274</plasmid>
    </source>
</reference>
<evidence type="ECO:0000313" key="6">
    <source>
        <dbReference type="EMBL" id="AKK07404.1"/>
    </source>
</evidence>
<evidence type="ECO:0000313" key="7">
    <source>
        <dbReference type="Proteomes" id="UP000035199"/>
    </source>
</evidence>
<dbReference type="RefSeq" id="WP_047263744.1">
    <property type="nucleotide sequence ID" value="NZ_CP011543.1"/>
</dbReference>
<evidence type="ECO:0000256" key="3">
    <source>
        <dbReference type="ARBA" id="ARBA00022801"/>
    </source>
</evidence>
<dbReference type="Gene3D" id="3.40.50.1820">
    <property type="entry name" value="alpha/beta hydrolase"/>
    <property type="match status" value="1"/>
</dbReference>
<evidence type="ECO:0000256" key="1">
    <source>
        <dbReference type="ARBA" id="ARBA00007534"/>
    </source>
</evidence>
<proteinExistence type="inferred from homology"/>
<dbReference type="EMBL" id="CP011543">
    <property type="protein sequence ID" value="AKK07404.1"/>
    <property type="molecule type" value="Genomic_DNA"/>
</dbReference>
<dbReference type="Proteomes" id="UP000035199">
    <property type="component" value="Plasmid pCmus45274"/>
</dbReference>
<sequence length="557" mass="55919">MRHFGVVGLAVLLVSAAVPAVAQSGVSGGRECPRMHMVVVHDAADSAALSDQDHGFLGSIVKPVVDAANPGVKDYSAGFSAAASSVAQPVPSVSGGWKKDVWGTSAPAAASSAATTAPAVSSSVVGSTGVSTTQEQQNDGVAQVSRTYVNVEGFRTGAFIPGVHSETDASWRDHVDGGLKKTSAVVEEIHRTCPDTKLVLLGNSQGAAVVSELARSIGAGEGPVPSSVIAGVATFADPTRAEDWPTTTDRSNAVVKAPAASGQGLATVAEGSASRGYGSLEGKTVSWCVEGDTRCGIKKAAPAVRLAEAANREVDFARNPEASLRYVADVLAPAVALASVETLAEDVQFGGSGFRFSRAASADETLIGRIAVNTESSVDRSDMDRRLVAAGAQLGGMALAAGVTVAKKVITPANIAQIAAASAAGPEAAAVVVGVKVIEAGASLFTAETATSGAVRLLDEAKAGGMEVPEVAEAAVETVVGEAIGDSAYVNQPITDRGQSASGATKTWLAGLAAKELGDDAPEGLVAASRSPEKVSGVRFDKAAVDAAVAGLRKDQG</sequence>
<keyword evidence="7" id="KW-1185">Reference proteome</keyword>
<dbReference type="SUPFAM" id="SSF53474">
    <property type="entry name" value="alpha/beta-Hydrolases"/>
    <property type="match status" value="1"/>
</dbReference>
<dbReference type="InterPro" id="IPR029058">
    <property type="entry name" value="AB_hydrolase_fold"/>
</dbReference>
<evidence type="ECO:0000256" key="2">
    <source>
        <dbReference type="ARBA" id="ARBA00022487"/>
    </source>
</evidence>
<name>A0A0G3H1W4_9CORY</name>
<dbReference type="KEGG" id="cmv:CMUST_15575"/>
<evidence type="ECO:0000256" key="4">
    <source>
        <dbReference type="ARBA" id="ARBA00023157"/>
    </source>
</evidence>
<reference evidence="6 7" key="1">
    <citation type="journal article" date="2015" name="Genome Announc.">
        <title>Complete Genome Sequence of the Type Strain Corynebacterium mustelae DSM 45274, Isolated from Various Tissues of a Male Ferret with Lethal Sepsis.</title>
        <authorList>
            <person name="Ruckert C."/>
            <person name="Eimer J."/>
            <person name="Winkler A."/>
            <person name="Tauch A."/>
        </authorList>
    </citation>
    <scope>NUCLEOTIDE SEQUENCE [LARGE SCALE GENOMIC DNA]</scope>
    <source>
        <strain evidence="6 7">DSM 45274</strain>
        <plasmid evidence="7">Plasmid pCmus45274</plasmid>
    </source>
</reference>
<dbReference type="AlphaFoldDB" id="A0A0G3H1W4"/>
<evidence type="ECO:0000256" key="5">
    <source>
        <dbReference type="SAM" id="SignalP"/>
    </source>
</evidence>
<dbReference type="GO" id="GO:0052689">
    <property type="term" value="F:carboxylic ester hydrolase activity"/>
    <property type="evidence" value="ECO:0007669"/>
    <property type="project" value="UniProtKB-KW"/>
</dbReference>
<dbReference type="PANTHER" id="PTHR33630:SF9">
    <property type="entry name" value="CUTINASE 4"/>
    <property type="match status" value="1"/>
</dbReference>
<feature type="signal peptide" evidence="5">
    <location>
        <begin position="1"/>
        <end position="22"/>
    </location>
</feature>
<dbReference type="Pfam" id="PF01083">
    <property type="entry name" value="Cutinase"/>
    <property type="match status" value="1"/>
</dbReference>
<keyword evidence="5" id="KW-0732">Signal</keyword>
<dbReference type="PATRIC" id="fig|571915.4.peg.3343"/>
<keyword evidence="4" id="KW-1015">Disulfide bond</keyword>
<dbReference type="SMART" id="SM01110">
    <property type="entry name" value="Cutinase"/>
    <property type="match status" value="1"/>
</dbReference>